<sequence length="150" mass="16786">MKRCILFLLLLLLLCHFSHAQKVDEKDVPANIAAAVKARSGGSPVTMWVRDQNRGKYIATLISPTAFKLIEVDMKGQWLGTQTALQEVDFPAAPMKTIREKYLSKGYEGSNYVFVEEPGRTYYTVDVSSEDEDLAVELDASGRILEAKTR</sequence>
<feature type="chain" id="PRO_5042956673" description="Beta-lactamase-inhibitor-like PepSY-like domain-containing protein" evidence="1">
    <location>
        <begin position="21"/>
        <end position="150"/>
    </location>
</feature>
<dbReference type="Proteomes" id="UP001319200">
    <property type="component" value="Unassembled WGS sequence"/>
</dbReference>
<dbReference type="EMBL" id="JAHESF010000015">
    <property type="protein sequence ID" value="MBT1698421.1"/>
    <property type="molecule type" value="Genomic_DNA"/>
</dbReference>
<evidence type="ECO:0000313" key="2">
    <source>
        <dbReference type="EMBL" id="MBT1698421.1"/>
    </source>
</evidence>
<keyword evidence="1" id="KW-0732">Signal</keyword>
<evidence type="ECO:0000313" key="3">
    <source>
        <dbReference type="Proteomes" id="UP001319200"/>
    </source>
</evidence>
<evidence type="ECO:0008006" key="4">
    <source>
        <dbReference type="Google" id="ProtNLM"/>
    </source>
</evidence>
<gene>
    <name evidence="2" type="ORF">KK083_16140</name>
</gene>
<comment type="caution">
    <text evidence="2">The sequence shown here is derived from an EMBL/GenBank/DDBJ whole genome shotgun (WGS) entry which is preliminary data.</text>
</comment>
<organism evidence="2 3">
    <name type="scientific">Chryseosolibacter histidini</name>
    <dbReference type="NCBI Taxonomy" id="2782349"/>
    <lineage>
        <taxon>Bacteria</taxon>
        <taxon>Pseudomonadati</taxon>
        <taxon>Bacteroidota</taxon>
        <taxon>Cytophagia</taxon>
        <taxon>Cytophagales</taxon>
        <taxon>Chryseotaleaceae</taxon>
        <taxon>Chryseosolibacter</taxon>
    </lineage>
</organism>
<feature type="signal peptide" evidence="1">
    <location>
        <begin position="1"/>
        <end position="20"/>
    </location>
</feature>
<proteinExistence type="predicted"/>
<reference evidence="2 3" key="1">
    <citation type="submission" date="2021-05" db="EMBL/GenBank/DDBJ databases">
        <title>A Polyphasic approach of four new species of the genus Ohtaekwangia: Ohtaekwangia histidinii sp. nov., Ohtaekwangia cretensis sp. nov., Ohtaekwangia indiensis sp. nov., Ohtaekwangia reichenbachii sp. nov. from diverse environment.</title>
        <authorList>
            <person name="Octaviana S."/>
        </authorList>
    </citation>
    <scope>NUCLEOTIDE SEQUENCE [LARGE SCALE GENOMIC DNA]</scope>
    <source>
        <strain evidence="2 3">PWU4</strain>
    </source>
</reference>
<protein>
    <recommendedName>
        <fullName evidence="4">Beta-lactamase-inhibitor-like PepSY-like domain-containing protein</fullName>
    </recommendedName>
</protein>
<name>A0AAP2GJJ4_9BACT</name>
<accession>A0AAP2GJJ4</accession>
<keyword evidence="3" id="KW-1185">Reference proteome</keyword>
<dbReference type="RefSeq" id="WP_254164562.1">
    <property type="nucleotide sequence ID" value="NZ_JAHESF010000015.1"/>
</dbReference>
<evidence type="ECO:0000256" key="1">
    <source>
        <dbReference type="SAM" id="SignalP"/>
    </source>
</evidence>
<dbReference type="AlphaFoldDB" id="A0AAP2GJJ4"/>
<dbReference type="SUPFAM" id="SSF160574">
    <property type="entry name" value="BT0923-like"/>
    <property type="match status" value="1"/>
</dbReference>